<feature type="region of interest" description="Disordered" evidence="2">
    <location>
        <begin position="25"/>
        <end position="48"/>
    </location>
</feature>
<evidence type="ECO:0000313" key="4">
    <source>
        <dbReference type="EMBL" id="KAB1220431.1"/>
    </source>
</evidence>
<dbReference type="PANTHER" id="PTHR33463">
    <property type="entry name" value="NB-ARC DOMAIN-CONTAINING PROTEIN-RELATED"/>
    <property type="match status" value="1"/>
</dbReference>
<dbReference type="AlphaFoldDB" id="A0A6A1W5E8"/>
<proteinExistence type="predicted"/>
<evidence type="ECO:0000313" key="5">
    <source>
        <dbReference type="Proteomes" id="UP000516437"/>
    </source>
</evidence>
<feature type="domain" description="Disease resistance protein At4g27190-like leucine-rich repeats" evidence="3">
    <location>
        <begin position="96"/>
        <end position="205"/>
    </location>
</feature>
<sequence length="353" mass="39637">MDSHAKATQPTMNGAEIELYSTNEEDKANHSGSFLGSTSISHRGTTKEFRGSSSIRGIELDFQGQRLHPLINNEVPLMKQEEPTANDADNQKENMYWALIPSNLTKGLQNLEELEVRHCDSLEVIFQLKGLHVEESKVFNNLTQLQIRDSSKLLHIWKKGALEITGFYNLRILNVDGCDSLKHLFSPSIAKLLVKLEKIKVKNCKEMEEILTKGLGDEEKTNAIAFSKVNTLSLENIPKLKCFCVEANASEWLSLKDLTIVGCNKLKMFVSTTTETQELQGVFIESGKFQFIVGDLNTTIQHIIQRKEYLMNLCSRGSAYSSPDEFSCRLPASSDVLYGFENPEVSLREIGIA</sequence>
<dbReference type="Pfam" id="PF23247">
    <property type="entry name" value="LRR_RPS2"/>
    <property type="match status" value="1"/>
</dbReference>
<dbReference type="Gene3D" id="3.80.10.10">
    <property type="entry name" value="Ribonuclease Inhibitor"/>
    <property type="match status" value="1"/>
</dbReference>
<feature type="compositionally biased region" description="Polar residues" evidence="2">
    <location>
        <begin position="30"/>
        <end position="43"/>
    </location>
</feature>
<evidence type="ECO:0000259" key="3">
    <source>
        <dbReference type="Pfam" id="PF23247"/>
    </source>
</evidence>
<name>A0A6A1W5E8_9ROSI</name>
<keyword evidence="1" id="KW-0611">Plant defense</keyword>
<dbReference type="EMBL" id="RXIC02000021">
    <property type="protein sequence ID" value="KAB1220431.1"/>
    <property type="molecule type" value="Genomic_DNA"/>
</dbReference>
<comment type="caution">
    <text evidence="4">The sequence shown here is derived from an EMBL/GenBank/DDBJ whole genome shotgun (WGS) entry which is preliminary data.</text>
</comment>
<dbReference type="OrthoDB" id="1431500at2759"/>
<evidence type="ECO:0000256" key="1">
    <source>
        <dbReference type="ARBA" id="ARBA00022821"/>
    </source>
</evidence>
<protein>
    <recommendedName>
        <fullName evidence="3">Disease resistance protein At4g27190-like leucine-rich repeats domain-containing protein</fullName>
    </recommendedName>
</protein>
<reference evidence="4 5" key="1">
    <citation type="journal article" date="2019" name="Plant Biotechnol. J.">
        <title>The red bayberry genome and genetic basis of sex determination.</title>
        <authorList>
            <person name="Jia H.M."/>
            <person name="Jia H.J."/>
            <person name="Cai Q.L."/>
            <person name="Wang Y."/>
            <person name="Zhao H.B."/>
            <person name="Yang W.F."/>
            <person name="Wang G.Y."/>
            <person name="Li Y.H."/>
            <person name="Zhan D.L."/>
            <person name="Shen Y.T."/>
            <person name="Niu Q.F."/>
            <person name="Chang L."/>
            <person name="Qiu J."/>
            <person name="Zhao L."/>
            <person name="Xie H.B."/>
            <person name="Fu W.Y."/>
            <person name="Jin J."/>
            <person name="Li X.W."/>
            <person name="Jiao Y."/>
            <person name="Zhou C.C."/>
            <person name="Tu T."/>
            <person name="Chai C.Y."/>
            <person name="Gao J.L."/>
            <person name="Fan L.J."/>
            <person name="van de Weg E."/>
            <person name="Wang J.Y."/>
            <person name="Gao Z.S."/>
        </authorList>
    </citation>
    <scope>NUCLEOTIDE SEQUENCE [LARGE SCALE GENOMIC DNA]</scope>
    <source>
        <tissue evidence="4">Leaves</tissue>
    </source>
</reference>
<accession>A0A6A1W5E8</accession>
<dbReference type="InterPro" id="IPR050905">
    <property type="entry name" value="Plant_NBS-LRR"/>
</dbReference>
<keyword evidence="5" id="KW-1185">Reference proteome</keyword>
<dbReference type="InterPro" id="IPR057135">
    <property type="entry name" value="At4g27190-like_LRR"/>
</dbReference>
<organism evidence="4 5">
    <name type="scientific">Morella rubra</name>
    <name type="common">Chinese bayberry</name>
    <dbReference type="NCBI Taxonomy" id="262757"/>
    <lineage>
        <taxon>Eukaryota</taxon>
        <taxon>Viridiplantae</taxon>
        <taxon>Streptophyta</taxon>
        <taxon>Embryophyta</taxon>
        <taxon>Tracheophyta</taxon>
        <taxon>Spermatophyta</taxon>
        <taxon>Magnoliopsida</taxon>
        <taxon>eudicotyledons</taxon>
        <taxon>Gunneridae</taxon>
        <taxon>Pentapetalae</taxon>
        <taxon>rosids</taxon>
        <taxon>fabids</taxon>
        <taxon>Fagales</taxon>
        <taxon>Myricaceae</taxon>
        <taxon>Morella</taxon>
    </lineage>
</organism>
<dbReference type="InterPro" id="IPR032675">
    <property type="entry name" value="LRR_dom_sf"/>
</dbReference>
<dbReference type="Proteomes" id="UP000516437">
    <property type="component" value="Chromosome 3"/>
</dbReference>
<dbReference type="PANTHER" id="PTHR33463:SF203">
    <property type="entry name" value="AAA+ ATPASE DOMAIN-CONTAINING PROTEIN"/>
    <property type="match status" value="1"/>
</dbReference>
<gene>
    <name evidence="4" type="ORF">CJ030_MR3G009891</name>
</gene>
<dbReference type="SUPFAM" id="SSF52047">
    <property type="entry name" value="RNI-like"/>
    <property type="match status" value="1"/>
</dbReference>
<evidence type="ECO:0000256" key="2">
    <source>
        <dbReference type="SAM" id="MobiDB-lite"/>
    </source>
</evidence>